<gene>
    <name evidence="2" type="ORF">PG997_015436</name>
</gene>
<proteinExistence type="predicted"/>
<organism evidence="2 3">
    <name type="scientific">Apiospora hydei</name>
    <dbReference type="NCBI Taxonomy" id="1337664"/>
    <lineage>
        <taxon>Eukaryota</taxon>
        <taxon>Fungi</taxon>
        <taxon>Dikarya</taxon>
        <taxon>Ascomycota</taxon>
        <taxon>Pezizomycotina</taxon>
        <taxon>Sordariomycetes</taxon>
        <taxon>Xylariomycetidae</taxon>
        <taxon>Amphisphaeriales</taxon>
        <taxon>Apiosporaceae</taxon>
        <taxon>Apiospora</taxon>
    </lineage>
</organism>
<keyword evidence="1" id="KW-0472">Membrane</keyword>
<protein>
    <submittedName>
        <fullName evidence="2">Uncharacterized protein</fullName>
    </submittedName>
</protein>
<accession>A0ABR1UQM2</accession>
<sequence length="114" mass="11981">MLPARAGAAVAQIVSLVSPQRIINMSRPSWFRSLCDVVARSRTRASTLLAQLSDLLRAPDFLRAVAYTGLAVVLAVALLVGHALSNVVLTVPQPPACAGPLQAAFGGHLSRLQD</sequence>
<reference evidence="2 3" key="1">
    <citation type="submission" date="2023-01" db="EMBL/GenBank/DDBJ databases">
        <title>Analysis of 21 Apiospora genomes using comparative genomics revels a genus with tremendous synthesis potential of carbohydrate active enzymes and secondary metabolites.</title>
        <authorList>
            <person name="Sorensen T."/>
        </authorList>
    </citation>
    <scope>NUCLEOTIDE SEQUENCE [LARGE SCALE GENOMIC DNA]</scope>
    <source>
        <strain evidence="2 3">CBS 114990</strain>
    </source>
</reference>
<keyword evidence="3" id="KW-1185">Reference proteome</keyword>
<keyword evidence="1" id="KW-0812">Transmembrane</keyword>
<dbReference type="Proteomes" id="UP001433268">
    <property type="component" value="Unassembled WGS sequence"/>
</dbReference>
<evidence type="ECO:0000256" key="1">
    <source>
        <dbReference type="SAM" id="Phobius"/>
    </source>
</evidence>
<dbReference type="RefSeq" id="XP_066660635.1">
    <property type="nucleotide sequence ID" value="XM_066819750.1"/>
</dbReference>
<dbReference type="GeneID" id="92052810"/>
<evidence type="ECO:0000313" key="2">
    <source>
        <dbReference type="EMBL" id="KAK8061215.1"/>
    </source>
</evidence>
<keyword evidence="1" id="KW-1133">Transmembrane helix</keyword>
<evidence type="ECO:0000313" key="3">
    <source>
        <dbReference type="Proteomes" id="UP001433268"/>
    </source>
</evidence>
<feature type="transmembrane region" description="Helical" evidence="1">
    <location>
        <begin position="64"/>
        <end position="84"/>
    </location>
</feature>
<name>A0ABR1UQM2_9PEZI</name>
<comment type="caution">
    <text evidence="2">The sequence shown here is derived from an EMBL/GenBank/DDBJ whole genome shotgun (WGS) entry which is preliminary data.</text>
</comment>
<dbReference type="EMBL" id="JAQQWN010000011">
    <property type="protein sequence ID" value="KAK8061215.1"/>
    <property type="molecule type" value="Genomic_DNA"/>
</dbReference>